<keyword evidence="3" id="KW-1185">Reference proteome</keyword>
<dbReference type="PANTHER" id="PTHR47204:SF1">
    <property type="entry name" value="RIBONUCLEASE H2 SUBUNIT C"/>
    <property type="match status" value="1"/>
</dbReference>
<dbReference type="Gene3D" id="2.40.128.680">
    <property type="match status" value="1"/>
</dbReference>
<dbReference type="CDD" id="cd09271">
    <property type="entry name" value="RNase_H2-C"/>
    <property type="match status" value="1"/>
</dbReference>
<dbReference type="PANTHER" id="PTHR47204">
    <property type="entry name" value="OS02G0168900 PROTEIN"/>
    <property type="match status" value="1"/>
</dbReference>
<name>A0AAN6RXF5_9PEZI</name>
<feature type="region of interest" description="Disordered" evidence="1">
    <location>
        <begin position="1"/>
        <end position="21"/>
    </location>
</feature>
<reference evidence="2" key="1">
    <citation type="journal article" date="2023" name="Mol. Phylogenet. Evol.">
        <title>Genome-scale phylogeny and comparative genomics of the fungal order Sordariales.</title>
        <authorList>
            <person name="Hensen N."/>
            <person name="Bonometti L."/>
            <person name="Westerberg I."/>
            <person name="Brannstrom I.O."/>
            <person name="Guillou S."/>
            <person name="Cros-Aarteil S."/>
            <person name="Calhoun S."/>
            <person name="Haridas S."/>
            <person name="Kuo A."/>
            <person name="Mondo S."/>
            <person name="Pangilinan J."/>
            <person name="Riley R."/>
            <person name="LaButti K."/>
            <person name="Andreopoulos B."/>
            <person name="Lipzen A."/>
            <person name="Chen C."/>
            <person name="Yan M."/>
            <person name="Daum C."/>
            <person name="Ng V."/>
            <person name="Clum A."/>
            <person name="Steindorff A."/>
            <person name="Ohm R.A."/>
            <person name="Martin F."/>
            <person name="Silar P."/>
            <person name="Natvig D.O."/>
            <person name="Lalanne C."/>
            <person name="Gautier V."/>
            <person name="Ament-Velasquez S.L."/>
            <person name="Kruys A."/>
            <person name="Hutchinson M.I."/>
            <person name="Powell A.J."/>
            <person name="Barry K."/>
            <person name="Miller A.N."/>
            <person name="Grigoriev I.V."/>
            <person name="Debuchy R."/>
            <person name="Gladieux P."/>
            <person name="Hiltunen Thoren M."/>
            <person name="Johannesson H."/>
        </authorList>
    </citation>
    <scope>NUCLEOTIDE SEQUENCE</scope>
    <source>
        <strain evidence="2">CBS 103.79</strain>
    </source>
</reference>
<dbReference type="EMBL" id="MU855339">
    <property type="protein sequence ID" value="KAK3906018.1"/>
    <property type="molecule type" value="Genomic_DNA"/>
</dbReference>
<organism evidence="2 3">
    <name type="scientific">Staphylotrichum tortipilum</name>
    <dbReference type="NCBI Taxonomy" id="2831512"/>
    <lineage>
        <taxon>Eukaryota</taxon>
        <taxon>Fungi</taxon>
        <taxon>Dikarya</taxon>
        <taxon>Ascomycota</taxon>
        <taxon>Pezizomycotina</taxon>
        <taxon>Sordariomycetes</taxon>
        <taxon>Sordariomycetidae</taxon>
        <taxon>Sordariales</taxon>
        <taxon>Chaetomiaceae</taxon>
        <taxon>Staphylotrichum</taxon>
    </lineage>
</organism>
<dbReference type="Proteomes" id="UP001303889">
    <property type="component" value="Unassembled WGS sequence"/>
</dbReference>
<proteinExistence type="predicted"/>
<dbReference type="GO" id="GO:0006401">
    <property type="term" value="P:RNA catabolic process"/>
    <property type="evidence" value="ECO:0007669"/>
    <property type="project" value="InterPro"/>
</dbReference>
<evidence type="ECO:0000313" key="2">
    <source>
        <dbReference type="EMBL" id="KAK3906018.1"/>
    </source>
</evidence>
<dbReference type="AlphaFoldDB" id="A0AAN6RXF5"/>
<evidence type="ECO:0000313" key="3">
    <source>
        <dbReference type="Proteomes" id="UP001303889"/>
    </source>
</evidence>
<gene>
    <name evidence="2" type="ORF">C8A05DRAFT_30175</name>
</gene>
<evidence type="ECO:0000256" key="1">
    <source>
        <dbReference type="SAM" id="MobiDB-lite"/>
    </source>
</evidence>
<reference evidence="2" key="2">
    <citation type="submission" date="2023-05" db="EMBL/GenBank/DDBJ databases">
        <authorList>
            <consortium name="Lawrence Berkeley National Laboratory"/>
            <person name="Steindorff A."/>
            <person name="Hensen N."/>
            <person name="Bonometti L."/>
            <person name="Westerberg I."/>
            <person name="Brannstrom I.O."/>
            <person name="Guillou S."/>
            <person name="Cros-Aarteil S."/>
            <person name="Calhoun S."/>
            <person name="Haridas S."/>
            <person name="Kuo A."/>
            <person name="Mondo S."/>
            <person name="Pangilinan J."/>
            <person name="Riley R."/>
            <person name="Labutti K."/>
            <person name="Andreopoulos B."/>
            <person name="Lipzen A."/>
            <person name="Chen C."/>
            <person name="Yanf M."/>
            <person name="Daum C."/>
            <person name="Ng V."/>
            <person name="Clum A."/>
            <person name="Ohm R."/>
            <person name="Martin F."/>
            <person name="Silar P."/>
            <person name="Natvig D."/>
            <person name="Lalanne C."/>
            <person name="Gautier V."/>
            <person name="Ament-Velasquez S.L."/>
            <person name="Kruys A."/>
            <person name="Hutchinson M.I."/>
            <person name="Powell A.J."/>
            <person name="Barry K."/>
            <person name="Miller A.N."/>
            <person name="Grigoriev I.V."/>
            <person name="Debuchy R."/>
            <person name="Gladieux P."/>
            <person name="Thoren M.H."/>
            <person name="Johannesson H."/>
        </authorList>
    </citation>
    <scope>NUCLEOTIDE SEQUENCE</scope>
    <source>
        <strain evidence="2">CBS 103.79</strain>
    </source>
</reference>
<protein>
    <submittedName>
        <fullName evidence="2">Ribonuclease H2 non-catalytic subunit-domain-containing protein</fullName>
    </submittedName>
</protein>
<comment type="caution">
    <text evidence="2">The sequence shown here is derived from an EMBL/GenBank/DDBJ whole genome shotgun (WGS) entry which is preliminary data.</text>
</comment>
<dbReference type="GO" id="GO:0032299">
    <property type="term" value="C:ribonuclease H2 complex"/>
    <property type="evidence" value="ECO:0007669"/>
    <property type="project" value="InterPro"/>
</dbReference>
<dbReference type="InterPro" id="IPR013924">
    <property type="entry name" value="RNase_H2_suC"/>
</dbReference>
<dbReference type="Pfam" id="PF08615">
    <property type="entry name" value="RNase_H2_suC"/>
    <property type="match status" value="1"/>
</dbReference>
<accession>A0AAN6RXF5</accession>
<sequence length="165" mass="17536">MSQQPILGLQPAQCPQEDTPKATPHLLPCRVYHAGPVEPVDSFWDPNPGENGTSTAYFRGRKLQGTTVPLPAGYRGLVAATVASGTATTAEGEGEAHDAPAVIDLEAPELPQGTLQTQAEFDEMVVWGHEAAVDPAADPYLRGAREWLAVAEKIHSFSAPAVKEK</sequence>